<evidence type="ECO:0000256" key="1">
    <source>
        <dbReference type="ARBA" id="ARBA00022741"/>
    </source>
</evidence>
<evidence type="ECO:0000256" key="2">
    <source>
        <dbReference type="ARBA" id="ARBA00022840"/>
    </source>
</evidence>
<dbReference type="PANTHER" id="PTHR43158">
    <property type="entry name" value="SKFA PEPTIDE EXPORT ATP-BINDING PROTEIN SKFE"/>
    <property type="match status" value="1"/>
</dbReference>
<evidence type="ECO:0000259" key="3">
    <source>
        <dbReference type="PROSITE" id="PS50893"/>
    </source>
</evidence>
<protein>
    <submittedName>
        <fullName evidence="4">ABC-2 type transport system ATP-binding protein</fullName>
    </submittedName>
</protein>
<dbReference type="InterPro" id="IPR003439">
    <property type="entry name" value="ABC_transporter-like_ATP-bd"/>
</dbReference>
<dbReference type="GO" id="GO:0016887">
    <property type="term" value="F:ATP hydrolysis activity"/>
    <property type="evidence" value="ECO:0007669"/>
    <property type="project" value="InterPro"/>
</dbReference>
<keyword evidence="1" id="KW-0547">Nucleotide-binding</keyword>
<evidence type="ECO:0000313" key="4">
    <source>
        <dbReference type="EMBL" id="SEN56624.1"/>
    </source>
</evidence>
<keyword evidence="5" id="KW-1185">Reference proteome</keyword>
<proteinExistence type="predicted"/>
<feature type="domain" description="ABC transporter" evidence="3">
    <location>
        <begin position="2"/>
        <end position="214"/>
    </location>
</feature>
<dbReference type="SMART" id="SM00382">
    <property type="entry name" value="AAA"/>
    <property type="match status" value="1"/>
</dbReference>
<dbReference type="AlphaFoldDB" id="A0A1H8HKL9"/>
<dbReference type="InterPro" id="IPR027417">
    <property type="entry name" value="P-loop_NTPase"/>
</dbReference>
<dbReference type="InterPro" id="IPR003593">
    <property type="entry name" value="AAA+_ATPase"/>
</dbReference>
<dbReference type="PROSITE" id="PS50893">
    <property type="entry name" value="ABC_TRANSPORTER_2"/>
    <property type="match status" value="1"/>
</dbReference>
<dbReference type="GO" id="GO:0005524">
    <property type="term" value="F:ATP binding"/>
    <property type="evidence" value="ECO:0007669"/>
    <property type="project" value="UniProtKB-KW"/>
</dbReference>
<gene>
    <name evidence="4" type="ORF">SAMN04488134_101371</name>
</gene>
<dbReference type="Proteomes" id="UP000199300">
    <property type="component" value="Unassembled WGS sequence"/>
</dbReference>
<dbReference type="Pfam" id="PF00005">
    <property type="entry name" value="ABC_tran"/>
    <property type="match status" value="1"/>
</dbReference>
<name>A0A1H8HKL9_9BACI</name>
<evidence type="ECO:0000313" key="5">
    <source>
        <dbReference type="Proteomes" id="UP000199300"/>
    </source>
</evidence>
<accession>A0A1H8HKL9</accession>
<organism evidence="4 5">
    <name type="scientific">Amphibacillus marinus</name>
    <dbReference type="NCBI Taxonomy" id="872970"/>
    <lineage>
        <taxon>Bacteria</taxon>
        <taxon>Bacillati</taxon>
        <taxon>Bacillota</taxon>
        <taxon>Bacilli</taxon>
        <taxon>Bacillales</taxon>
        <taxon>Bacillaceae</taxon>
        <taxon>Amphibacillus</taxon>
    </lineage>
</organism>
<dbReference type="STRING" id="872970.SAMN04488134_101371"/>
<dbReference type="InterPro" id="IPR017871">
    <property type="entry name" value="ABC_transporter-like_CS"/>
</dbReference>
<reference evidence="4 5" key="1">
    <citation type="submission" date="2016-10" db="EMBL/GenBank/DDBJ databases">
        <authorList>
            <person name="de Groot N.N."/>
        </authorList>
    </citation>
    <scope>NUCLEOTIDE SEQUENCE [LARGE SCALE GENOMIC DNA]</scope>
    <source>
        <strain evidence="4 5">CGMCC 1.10434</strain>
    </source>
</reference>
<dbReference type="EMBL" id="FODJ01000001">
    <property type="protein sequence ID" value="SEN56624.1"/>
    <property type="molecule type" value="Genomic_DNA"/>
</dbReference>
<dbReference type="OrthoDB" id="9804819at2"/>
<dbReference type="RefSeq" id="WP_091494138.1">
    <property type="nucleotide sequence ID" value="NZ_FODJ01000001.1"/>
</dbReference>
<dbReference type="PANTHER" id="PTHR43158:SF7">
    <property type="entry name" value="ABC TRANSPORTER, ATP-BINDING PROTEIN"/>
    <property type="match status" value="1"/>
</dbReference>
<dbReference type="SUPFAM" id="SSF52540">
    <property type="entry name" value="P-loop containing nucleoside triphosphate hydrolases"/>
    <property type="match status" value="1"/>
</dbReference>
<dbReference type="PROSITE" id="PS00211">
    <property type="entry name" value="ABC_TRANSPORTER_1"/>
    <property type="match status" value="1"/>
</dbReference>
<keyword evidence="2 4" id="KW-0067">ATP-binding</keyword>
<dbReference type="Gene3D" id="3.40.50.300">
    <property type="entry name" value="P-loop containing nucleotide triphosphate hydrolases"/>
    <property type="match status" value="1"/>
</dbReference>
<sequence>MLKVNQISKTIKGKVILNNISLDLKQGEIYGFVGRNGSGKTMLFRALSGLMKIDSGDIIYNNYKLHHDVTVFPNLGITIENAGLYPEFTGFKNLQLLAKLNRKIGDQEIKIAIKRVGLDPDDVRTFRKYSLGMKQRIVLAQAIMEKPELILLDEPTNSLDEEGVKLIRQVIREEQERGAMVLLASHNKEDIKLLADQVYYLDSGRLVDEVYSHAK</sequence>